<protein>
    <submittedName>
        <fullName evidence="1">Uncharacterized protein</fullName>
    </submittedName>
</protein>
<evidence type="ECO:0000313" key="2">
    <source>
        <dbReference type="Proteomes" id="UP001648503"/>
    </source>
</evidence>
<dbReference type="EMBL" id="JAFCIX010000347">
    <property type="protein sequence ID" value="KAH6593707.1"/>
    <property type="molecule type" value="Genomic_DNA"/>
</dbReference>
<accession>A0ABQ8F7S8</accession>
<sequence length="122" mass="13679">MYLGKAAYVTAALGLWLKNSVSGILDVIESYWGEDKYSKIIPDLTKRIKKLDNRFRAESNAIANTTSNIANDPHPDAFNLAVIPGPLKNSFNSRITLILILKDTLIRFKAGKTLQGPVRWYK</sequence>
<organism evidence="1 2">
    <name type="scientific">Batrachochytrium salamandrivorans</name>
    <dbReference type="NCBI Taxonomy" id="1357716"/>
    <lineage>
        <taxon>Eukaryota</taxon>
        <taxon>Fungi</taxon>
        <taxon>Fungi incertae sedis</taxon>
        <taxon>Chytridiomycota</taxon>
        <taxon>Chytridiomycota incertae sedis</taxon>
        <taxon>Chytridiomycetes</taxon>
        <taxon>Rhizophydiales</taxon>
        <taxon>Rhizophydiales incertae sedis</taxon>
        <taxon>Batrachochytrium</taxon>
    </lineage>
</organism>
<gene>
    <name evidence="1" type="ORF">BASA50_007143</name>
</gene>
<reference evidence="1 2" key="1">
    <citation type="submission" date="2021-02" db="EMBL/GenBank/DDBJ databases">
        <title>Variation within the Batrachochytrium salamandrivorans European outbreak.</title>
        <authorList>
            <person name="Kelly M."/>
            <person name="Pasmans F."/>
            <person name="Shea T.P."/>
            <person name="Munoz J.F."/>
            <person name="Carranza S."/>
            <person name="Cuomo C.A."/>
            <person name="Martel A."/>
        </authorList>
    </citation>
    <scope>NUCLEOTIDE SEQUENCE [LARGE SCALE GENOMIC DNA]</scope>
    <source>
        <strain evidence="1 2">AMFP18/2</strain>
    </source>
</reference>
<comment type="caution">
    <text evidence="1">The sequence shown here is derived from an EMBL/GenBank/DDBJ whole genome shotgun (WGS) entry which is preliminary data.</text>
</comment>
<name>A0ABQ8F7S8_9FUNG</name>
<dbReference type="Proteomes" id="UP001648503">
    <property type="component" value="Unassembled WGS sequence"/>
</dbReference>
<evidence type="ECO:0000313" key="1">
    <source>
        <dbReference type="EMBL" id="KAH6593707.1"/>
    </source>
</evidence>
<proteinExistence type="predicted"/>
<keyword evidence="2" id="KW-1185">Reference proteome</keyword>